<dbReference type="AlphaFoldDB" id="A0A829ABU0"/>
<evidence type="ECO:0000313" key="1">
    <source>
        <dbReference type="EMBL" id="ELB41869.1"/>
    </source>
</evidence>
<reference evidence="1 2" key="1">
    <citation type="submission" date="2012-12" db="EMBL/GenBank/DDBJ databases">
        <title>The Genome Sequence of Enterococcus faecium E2039.</title>
        <authorList>
            <consortium name="The Broad Institute Genome Sequencing Platform"/>
            <consortium name="The Broad Institute Genome Sequencing Center for Infectious Disease"/>
            <person name="Earl A.M."/>
            <person name="Gilmore M.S."/>
            <person name="van Schaik W."/>
            <person name="Lebreton F."/>
            <person name="Willems R.J."/>
            <person name="Walker B."/>
            <person name="Young S.K."/>
            <person name="Zeng Q."/>
            <person name="Gargeya S."/>
            <person name="Fitzgerald M."/>
            <person name="Haas B."/>
            <person name="Abouelleil A."/>
            <person name="Alvarado L."/>
            <person name="Arachchi H.M."/>
            <person name="Berlin A.M."/>
            <person name="Chapman S.B."/>
            <person name="Dewar J."/>
            <person name="Goldberg J."/>
            <person name="Griggs A."/>
            <person name="Gujja S."/>
            <person name="Hansen M."/>
            <person name="Howarth C."/>
            <person name="Imamovic A."/>
            <person name="Larimer J."/>
            <person name="McCowan C."/>
            <person name="Murphy C."/>
            <person name="Neiman D."/>
            <person name="Pearson M."/>
            <person name="Priest M."/>
            <person name="Roberts A."/>
            <person name="Saif S."/>
            <person name="Shea T."/>
            <person name="Sisk P."/>
            <person name="Sykes S."/>
            <person name="Wortman J."/>
            <person name="Nusbaum C."/>
            <person name="Birren B."/>
        </authorList>
    </citation>
    <scope>NUCLEOTIDE SEQUENCE [LARGE SCALE GENOMIC DNA]</scope>
    <source>
        <strain evidence="1 2">E2039</strain>
    </source>
</reference>
<proteinExistence type="predicted"/>
<sequence length="63" mass="7342">MDQIYKDLIEAGWTMRDVDEADYHYLLHLFGEVERGEEYVDGADFIKQFLSAEDLVKLEEGGK</sequence>
<organism evidence="1 2">
    <name type="scientific">Enterococcus faecium EnGen0026</name>
    <dbReference type="NCBI Taxonomy" id="1138917"/>
    <lineage>
        <taxon>Bacteria</taxon>
        <taxon>Bacillati</taxon>
        <taxon>Bacillota</taxon>
        <taxon>Bacilli</taxon>
        <taxon>Lactobacillales</taxon>
        <taxon>Enterococcaceae</taxon>
        <taxon>Enterococcus</taxon>
    </lineage>
</organism>
<evidence type="ECO:0000313" key="2">
    <source>
        <dbReference type="Proteomes" id="UP000010504"/>
    </source>
</evidence>
<dbReference type="RefSeq" id="WP_002342518.1">
    <property type="nucleotide sequence ID" value="NZ_KB029912.1"/>
</dbReference>
<name>A0A829ABU0_ENTFC</name>
<comment type="caution">
    <text evidence="1">The sequence shown here is derived from an EMBL/GenBank/DDBJ whole genome shotgun (WGS) entry which is preliminary data.</text>
</comment>
<gene>
    <name evidence="1" type="ORF">OKA_03055</name>
</gene>
<protein>
    <submittedName>
        <fullName evidence="1">Uncharacterized protein</fullName>
    </submittedName>
</protein>
<dbReference type="Proteomes" id="UP000010504">
    <property type="component" value="Unassembled WGS sequence"/>
</dbReference>
<accession>A0A829ABU0</accession>
<dbReference type="EMBL" id="AHXS01000003">
    <property type="protein sequence ID" value="ELB41869.1"/>
    <property type="molecule type" value="Genomic_DNA"/>
</dbReference>